<evidence type="ECO:0000313" key="2">
    <source>
        <dbReference type="EMBL" id="DAD91488.1"/>
    </source>
</evidence>
<protein>
    <submittedName>
        <fullName evidence="2">AAA domain protein</fullName>
    </submittedName>
</protein>
<dbReference type="InterPro" id="IPR027417">
    <property type="entry name" value="P-loop_NTPase"/>
</dbReference>
<feature type="domain" description="NadR/Ttd14 AAA" evidence="1">
    <location>
        <begin position="7"/>
        <end position="171"/>
    </location>
</feature>
<name>A0A8S5NB50_9CAUD</name>
<organism evidence="2">
    <name type="scientific">Myoviridae sp. ctx322</name>
    <dbReference type="NCBI Taxonomy" id="2826711"/>
    <lineage>
        <taxon>Viruses</taxon>
        <taxon>Duplodnaviria</taxon>
        <taxon>Heunggongvirae</taxon>
        <taxon>Uroviricota</taxon>
        <taxon>Caudoviricetes</taxon>
    </lineage>
</organism>
<dbReference type="InterPro" id="IPR038727">
    <property type="entry name" value="NadR/Ttd14_AAA_dom"/>
</dbReference>
<dbReference type="SUPFAM" id="SSF52540">
    <property type="entry name" value="P-loop containing nucleoside triphosphate hydrolases"/>
    <property type="match status" value="1"/>
</dbReference>
<proteinExistence type="predicted"/>
<dbReference type="Pfam" id="PF13521">
    <property type="entry name" value="AAA_28"/>
    <property type="match status" value="1"/>
</dbReference>
<dbReference type="Gene3D" id="3.40.50.300">
    <property type="entry name" value="P-loop containing nucleotide triphosphate hydrolases"/>
    <property type="match status" value="1"/>
</dbReference>
<evidence type="ECO:0000259" key="1">
    <source>
        <dbReference type="Pfam" id="PF13521"/>
    </source>
</evidence>
<sequence>MERRRLRIQLTGPSGMGKTTLAMDLARHLGIEFSSGSYSDLMPETRKMTHREMLELSPETKFQNDYQLLNLRNKLWNGKSTYVSDRSFMDSAAYMVNKVSQTIPECDLDSFVGACKTCLTHCEAVIFLTYPDKIHDWSIEDNHKRILNGYYQMQISQIIWGLLRDMDWHFISNEDGGIYSTIQIGDYVIPVCIVKTTDYRERLRLVGGFLHKFDLLTNTDTLFSLD</sequence>
<dbReference type="EMBL" id="BK015115">
    <property type="protein sequence ID" value="DAD91488.1"/>
    <property type="molecule type" value="Genomic_DNA"/>
</dbReference>
<accession>A0A8S5NB50</accession>
<reference evidence="2" key="1">
    <citation type="journal article" date="2021" name="Proc. Natl. Acad. Sci. U.S.A.">
        <title>A Catalog of Tens of Thousands of Viruses from Human Metagenomes Reveals Hidden Associations with Chronic Diseases.</title>
        <authorList>
            <person name="Tisza M.J."/>
            <person name="Buck C.B."/>
        </authorList>
    </citation>
    <scope>NUCLEOTIDE SEQUENCE</scope>
    <source>
        <strain evidence="2">Ctx322</strain>
    </source>
</reference>